<feature type="chain" id="PRO_5015461200" description="DUF2490 domain-containing protein" evidence="1">
    <location>
        <begin position="20"/>
        <end position="219"/>
    </location>
</feature>
<keyword evidence="1" id="KW-0732">Signal</keyword>
<accession>A0A2S9WWP3</accession>
<dbReference type="Proteomes" id="UP000239532">
    <property type="component" value="Unassembled WGS sequence"/>
</dbReference>
<organism evidence="2 3">
    <name type="scientific">Nonlabens agnitus</name>
    <dbReference type="NCBI Taxonomy" id="870484"/>
    <lineage>
        <taxon>Bacteria</taxon>
        <taxon>Pseudomonadati</taxon>
        <taxon>Bacteroidota</taxon>
        <taxon>Flavobacteriia</taxon>
        <taxon>Flavobacteriales</taxon>
        <taxon>Flavobacteriaceae</taxon>
        <taxon>Nonlabens</taxon>
    </lineage>
</organism>
<dbReference type="EMBL" id="MQUC01000003">
    <property type="protein sequence ID" value="PRP67902.1"/>
    <property type="molecule type" value="Genomic_DNA"/>
</dbReference>
<dbReference type="RefSeq" id="WP_105983598.1">
    <property type="nucleotide sequence ID" value="NZ_MQUC01000003.1"/>
</dbReference>
<feature type="signal peptide" evidence="1">
    <location>
        <begin position="1"/>
        <end position="19"/>
    </location>
</feature>
<sequence>MTSYFFRVLLFLLPTLVLGQVADQVVFQPAIKVSWNPASRWSFNTAVEQRTQINDDAQAISMQLTQFGQYEVGFYSLIGIGVMYRELFDDNLPEEVRFMGQYVYTKKYNQLQLAHRLRWDQRLRGDRLTHRWRYRLSGSIPLNGNDLNPSEYYVVSHLETLFIAEDGLRPIYEQRVGLGIGRQIGSSYKLQLNTQYRWLDITAATTTSLFLNVALYASL</sequence>
<name>A0A2S9WWP3_9FLAO</name>
<dbReference type="AlphaFoldDB" id="A0A2S9WWP3"/>
<keyword evidence="3" id="KW-1185">Reference proteome</keyword>
<gene>
    <name evidence="2" type="ORF">BST86_12750</name>
</gene>
<proteinExistence type="predicted"/>
<evidence type="ECO:0000313" key="3">
    <source>
        <dbReference type="Proteomes" id="UP000239532"/>
    </source>
</evidence>
<reference evidence="2 3" key="1">
    <citation type="submission" date="2016-11" db="EMBL/GenBank/DDBJ databases">
        <title>Trade-off between light-utilization and light-protection in marine flavobacteria.</title>
        <authorList>
            <person name="Kumagai Y."/>
        </authorList>
    </citation>
    <scope>NUCLEOTIDE SEQUENCE [LARGE SCALE GENOMIC DNA]</scope>
    <source>
        <strain evidence="2 3">JCM 17109</strain>
    </source>
</reference>
<protein>
    <recommendedName>
        <fullName evidence="4">DUF2490 domain-containing protein</fullName>
    </recommendedName>
</protein>
<dbReference type="OrthoDB" id="1436620at2"/>
<evidence type="ECO:0000256" key="1">
    <source>
        <dbReference type="SAM" id="SignalP"/>
    </source>
</evidence>
<dbReference type="InterPro" id="IPR019619">
    <property type="entry name" value="DUF2490"/>
</dbReference>
<comment type="caution">
    <text evidence="2">The sequence shown here is derived from an EMBL/GenBank/DDBJ whole genome shotgun (WGS) entry which is preliminary data.</text>
</comment>
<evidence type="ECO:0000313" key="2">
    <source>
        <dbReference type="EMBL" id="PRP67902.1"/>
    </source>
</evidence>
<evidence type="ECO:0008006" key="4">
    <source>
        <dbReference type="Google" id="ProtNLM"/>
    </source>
</evidence>
<dbReference type="Pfam" id="PF10677">
    <property type="entry name" value="DUF2490"/>
    <property type="match status" value="1"/>
</dbReference>